<name>A0A6G4LAX1_9ENTR</name>
<evidence type="ECO:0000313" key="1">
    <source>
        <dbReference type="EMBL" id="NGE57565.1"/>
    </source>
</evidence>
<sequence>MTVGKEPEWKVEKQPAWLVAAIRKTIAALPGGYAEAAEILDETQNSLFNRLRAGGDQIFPMGWAMVLQSAAGVSYIADAFSRETDNGIHVPGAVPDDENEEIGLKLAELVGRLGELVNAYRHYIEDGVVDRSEWQSLNDIAYQFRVTLMTFLNLISRVYCLPEMGEARECAAPGPLACRISGETNA</sequence>
<reference evidence="1" key="1">
    <citation type="submission" date="2020-02" db="EMBL/GenBank/DDBJ databases">
        <title>WGS of Carbapenem-Resistant Entrobacteriaceae.</title>
        <authorList>
            <person name="Tokajian S."/>
            <person name="El Chaar M."/>
            <person name="El Khoury M."/>
        </authorList>
    </citation>
    <scope>NUCLEOTIDE SEQUENCE</scope>
    <source>
        <strain evidence="1">EHM_24</strain>
    </source>
</reference>
<dbReference type="InterPro" id="IPR048188">
    <property type="entry name" value="YmfL-like"/>
</dbReference>
<gene>
    <name evidence="1" type="ORF">G5638_00125</name>
</gene>
<organism evidence="1">
    <name type="scientific">Enterobacter hormaechei</name>
    <dbReference type="NCBI Taxonomy" id="158836"/>
    <lineage>
        <taxon>Bacteria</taxon>
        <taxon>Pseudomonadati</taxon>
        <taxon>Pseudomonadota</taxon>
        <taxon>Gammaproteobacteria</taxon>
        <taxon>Enterobacterales</taxon>
        <taxon>Enterobacteriaceae</taxon>
        <taxon>Enterobacter</taxon>
        <taxon>Enterobacter cloacae complex</taxon>
    </lineage>
</organism>
<evidence type="ECO:0008006" key="2">
    <source>
        <dbReference type="Google" id="ProtNLM"/>
    </source>
</evidence>
<dbReference type="AlphaFoldDB" id="A0A6G4LAX1"/>
<accession>A0A6G4LAX1</accession>
<proteinExistence type="predicted"/>
<dbReference type="EMBL" id="JAAJSZ010000001">
    <property type="protein sequence ID" value="NGE57565.1"/>
    <property type="molecule type" value="Genomic_DNA"/>
</dbReference>
<protein>
    <recommendedName>
        <fullName evidence="2">DNA-binding protein</fullName>
    </recommendedName>
</protein>
<dbReference type="NCBIfam" id="NF041471">
    <property type="entry name" value="phage_reg_YmfL"/>
    <property type="match status" value="1"/>
</dbReference>
<comment type="caution">
    <text evidence="1">The sequence shown here is derived from an EMBL/GenBank/DDBJ whole genome shotgun (WGS) entry which is preliminary data.</text>
</comment>